<accession>A0AA40LK55</accession>
<dbReference type="GO" id="GO:0003676">
    <property type="term" value="F:nucleic acid binding"/>
    <property type="evidence" value="ECO:0007669"/>
    <property type="project" value="InterPro"/>
</dbReference>
<dbReference type="Gene3D" id="3.30.420.10">
    <property type="entry name" value="Ribonuclease H-like superfamily/Ribonuclease H"/>
    <property type="match status" value="1"/>
</dbReference>
<dbReference type="InterPro" id="IPR002156">
    <property type="entry name" value="RNaseH_domain"/>
</dbReference>
<feature type="domain" description="RNase H type-1" evidence="2">
    <location>
        <begin position="77"/>
        <end position="206"/>
    </location>
</feature>
<dbReference type="SUPFAM" id="SSF53098">
    <property type="entry name" value="Ribonuclease H-like"/>
    <property type="match status" value="1"/>
</dbReference>
<protein>
    <recommendedName>
        <fullName evidence="2">RNase H type-1 domain-containing protein</fullName>
    </recommendedName>
</protein>
<gene>
    <name evidence="3" type="ORF">QTO34_005625</name>
</gene>
<reference evidence="3" key="1">
    <citation type="submission" date="2023-06" db="EMBL/GenBank/DDBJ databases">
        <title>Reference genome for the Northern bat (Eptesicus nilssonii), a most northern bat species.</title>
        <authorList>
            <person name="Laine V.N."/>
            <person name="Pulliainen A.T."/>
            <person name="Lilley T.M."/>
        </authorList>
    </citation>
    <scope>NUCLEOTIDE SEQUENCE</scope>
    <source>
        <strain evidence="3">BLF_Eptnil</strain>
        <tissue evidence="3">Kidney</tissue>
    </source>
</reference>
<dbReference type="EMBL" id="JAULJE010000015">
    <property type="protein sequence ID" value="KAK1334618.1"/>
    <property type="molecule type" value="Genomic_DNA"/>
</dbReference>
<organism evidence="3 4">
    <name type="scientific">Cnephaeus nilssonii</name>
    <name type="common">Northern bat</name>
    <name type="synonym">Eptesicus nilssonii</name>
    <dbReference type="NCBI Taxonomy" id="3371016"/>
    <lineage>
        <taxon>Eukaryota</taxon>
        <taxon>Metazoa</taxon>
        <taxon>Chordata</taxon>
        <taxon>Craniata</taxon>
        <taxon>Vertebrata</taxon>
        <taxon>Euteleostomi</taxon>
        <taxon>Mammalia</taxon>
        <taxon>Eutheria</taxon>
        <taxon>Laurasiatheria</taxon>
        <taxon>Chiroptera</taxon>
        <taxon>Yangochiroptera</taxon>
        <taxon>Vespertilionidae</taxon>
        <taxon>Cnephaeus</taxon>
    </lineage>
</organism>
<dbReference type="Proteomes" id="UP001177744">
    <property type="component" value="Unassembled WGS sequence"/>
</dbReference>
<feature type="region of interest" description="Disordered" evidence="1">
    <location>
        <begin position="161"/>
        <end position="189"/>
    </location>
</feature>
<dbReference type="AlphaFoldDB" id="A0AA40LK55"/>
<name>A0AA40LK55_CNENI</name>
<evidence type="ECO:0000256" key="1">
    <source>
        <dbReference type="SAM" id="MobiDB-lite"/>
    </source>
</evidence>
<comment type="caution">
    <text evidence="3">The sequence shown here is derived from an EMBL/GenBank/DDBJ whole genome shotgun (WGS) entry which is preliminary data.</text>
</comment>
<dbReference type="GO" id="GO:0004523">
    <property type="term" value="F:RNA-DNA hybrid ribonuclease activity"/>
    <property type="evidence" value="ECO:0007669"/>
    <property type="project" value="InterPro"/>
</dbReference>
<dbReference type="Pfam" id="PF00075">
    <property type="entry name" value="RNase_H"/>
    <property type="match status" value="1"/>
</dbReference>
<sequence length="327" mass="36643">METLLRSPPERWLSNARITQYHVLLLDPPRVSFLKTAALNPATLLPDDDPEQPLHNCVETLSLLKNLREDLTDQPLRDPDETLYTMGAASWTEGPADKVIWAQALGHGTSAQKAELIALTQALRWAKGKTVHIYTDSRYAFTTFMSMGPLSGKGTTDMGWGGGEEEIKTSGDPRPPGSPLAAKGSSSHTLTLWRREETHLQIKQRKRQPPNQWGLYISCQLSRQRSSKRPLTIQRLITNWEGDSRLRRIWKRERITRHQTVHSGGPGKGTHFSGPSEHPSRGNQAGLEGHCQEMPRLCTVNPGRHSPLAQGTRLRGRSPWRTLGSRL</sequence>
<dbReference type="InterPro" id="IPR012337">
    <property type="entry name" value="RNaseH-like_sf"/>
</dbReference>
<keyword evidence="4" id="KW-1185">Reference proteome</keyword>
<proteinExistence type="predicted"/>
<evidence type="ECO:0000313" key="3">
    <source>
        <dbReference type="EMBL" id="KAK1334618.1"/>
    </source>
</evidence>
<evidence type="ECO:0000313" key="4">
    <source>
        <dbReference type="Proteomes" id="UP001177744"/>
    </source>
</evidence>
<dbReference type="PROSITE" id="PS50879">
    <property type="entry name" value="RNASE_H_1"/>
    <property type="match status" value="1"/>
</dbReference>
<feature type="region of interest" description="Disordered" evidence="1">
    <location>
        <begin position="260"/>
        <end position="327"/>
    </location>
</feature>
<evidence type="ECO:0000259" key="2">
    <source>
        <dbReference type="PROSITE" id="PS50879"/>
    </source>
</evidence>
<dbReference type="InterPro" id="IPR036397">
    <property type="entry name" value="RNaseH_sf"/>
</dbReference>